<dbReference type="GO" id="GO:0006777">
    <property type="term" value="P:Mo-molybdopterin cofactor biosynthetic process"/>
    <property type="evidence" value="ECO:0007669"/>
    <property type="project" value="UniProtKB-KW"/>
</dbReference>
<dbReference type="NCBIfam" id="TIGR00177">
    <property type="entry name" value="molyb_syn"/>
    <property type="match status" value="1"/>
</dbReference>
<dbReference type="InterPro" id="IPR011037">
    <property type="entry name" value="Pyrv_Knase-like_insert_dom_sf"/>
</dbReference>
<dbReference type="GO" id="GO:0030151">
    <property type="term" value="F:molybdenum ion binding"/>
    <property type="evidence" value="ECO:0007669"/>
    <property type="project" value="InterPro"/>
</dbReference>
<comment type="function">
    <text evidence="1">May be involved in the biosynthesis of molybdopterin.</text>
</comment>
<dbReference type="PROSITE" id="PS51340">
    <property type="entry name" value="MOSC"/>
    <property type="match status" value="1"/>
</dbReference>
<dbReference type="InterPro" id="IPR051920">
    <property type="entry name" value="MPT_Adenylyltrnsfr/MoaC-Rel"/>
</dbReference>
<comment type="pathway">
    <text evidence="2">Cofactor biosynthesis; molybdopterin biosynthesis.</text>
</comment>
<dbReference type="PANTHER" id="PTHR43764">
    <property type="entry name" value="MOLYBDENUM COFACTOR BIOSYNTHESIS"/>
    <property type="match status" value="1"/>
</dbReference>
<dbReference type="eggNOG" id="COG0521">
    <property type="taxonomic scope" value="Bacteria"/>
</dbReference>
<dbReference type="STRING" id="555079.Toce_0276"/>
<dbReference type="InterPro" id="IPR036425">
    <property type="entry name" value="MoaB/Mog-like_dom_sf"/>
</dbReference>
<dbReference type="KEGG" id="toc:Toce_0276"/>
<keyword evidence="3" id="KW-0501">Molybdenum cofactor biosynthesis</keyword>
<proteinExistence type="predicted"/>
<dbReference type="InterPro" id="IPR008284">
    <property type="entry name" value="MoCF_biosynth_CS"/>
</dbReference>
<dbReference type="EMBL" id="CP002131">
    <property type="protein sequence ID" value="ADL07059.1"/>
    <property type="molecule type" value="Genomic_DNA"/>
</dbReference>
<feature type="domain" description="MOSC" evidence="4">
    <location>
        <begin position="18"/>
        <end position="142"/>
    </location>
</feature>
<organism evidence="5 6">
    <name type="scientific">Thermosediminibacter oceani (strain ATCC BAA-1034 / DSM 16646 / JW/IW-1228P)</name>
    <dbReference type="NCBI Taxonomy" id="555079"/>
    <lineage>
        <taxon>Bacteria</taxon>
        <taxon>Bacillati</taxon>
        <taxon>Bacillota</taxon>
        <taxon>Clostridia</taxon>
        <taxon>Thermosediminibacterales</taxon>
        <taxon>Thermosediminibacteraceae</taxon>
        <taxon>Thermosediminibacter</taxon>
    </lineage>
</organism>
<dbReference type="GO" id="GO:0003824">
    <property type="term" value="F:catalytic activity"/>
    <property type="evidence" value="ECO:0007669"/>
    <property type="project" value="InterPro"/>
</dbReference>
<reference evidence="5 6" key="1">
    <citation type="journal article" date="2010" name="Stand. Genomic Sci.">
        <title>Complete genome sequence of Thermosediminibacter oceani type strain (JW/IW-1228P).</title>
        <authorList>
            <person name="Pitluck S."/>
            <person name="Yasawong M."/>
            <person name="Munk C."/>
            <person name="Nolan M."/>
            <person name="Lapidus A."/>
            <person name="Lucas S."/>
            <person name="Glavina Del Rio T."/>
            <person name="Tice H."/>
            <person name="Cheng J.F."/>
            <person name="Bruce D."/>
            <person name="Detter C."/>
            <person name="Tapia R."/>
            <person name="Han C."/>
            <person name="Goodwin L."/>
            <person name="Liolios K."/>
            <person name="Ivanova N."/>
            <person name="Mavromatis K."/>
            <person name="Mikhailova N."/>
            <person name="Pati A."/>
            <person name="Chen A."/>
            <person name="Palaniappan K."/>
            <person name="Land M."/>
            <person name="Hauser L."/>
            <person name="Chang Y.J."/>
            <person name="Jeffries C.D."/>
            <person name="Rohde M."/>
            <person name="Spring S."/>
            <person name="Sikorski J."/>
            <person name="Goker M."/>
            <person name="Woyke T."/>
            <person name="Bristow J."/>
            <person name="Eisen J.A."/>
            <person name="Markowitz V."/>
            <person name="Hugenholtz P."/>
            <person name="Kyrpides N.C."/>
            <person name="Klenk H.P."/>
        </authorList>
    </citation>
    <scope>NUCLEOTIDE SEQUENCE [LARGE SCALE GENOMIC DNA]</scope>
    <source>
        <strain evidence="6">ATCC BAA-1034 / DSM 16646 / JW/IW-1228P</strain>
    </source>
</reference>
<evidence type="ECO:0000256" key="3">
    <source>
        <dbReference type="ARBA" id="ARBA00023150"/>
    </source>
</evidence>
<evidence type="ECO:0000256" key="2">
    <source>
        <dbReference type="ARBA" id="ARBA00005046"/>
    </source>
</evidence>
<evidence type="ECO:0000313" key="5">
    <source>
        <dbReference type="EMBL" id="ADL07059.1"/>
    </source>
</evidence>
<dbReference type="CDD" id="cd00886">
    <property type="entry name" value="MogA_MoaB"/>
    <property type="match status" value="1"/>
</dbReference>
<dbReference type="Gene3D" id="3.40.980.10">
    <property type="entry name" value="MoaB/Mog-like domain"/>
    <property type="match status" value="1"/>
</dbReference>
<name>D9S0D1_THEOJ</name>
<evidence type="ECO:0000256" key="1">
    <source>
        <dbReference type="ARBA" id="ARBA00003487"/>
    </source>
</evidence>
<dbReference type="Pfam" id="PF00994">
    <property type="entry name" value="MoCF_biosynth"/>
    <property type="match status" value="1"/>
</dbReference>
<dbReference type="PROSITE" id="PS01078">
    <property type="entry name" value="MOCF_BIOSYNTHESIS_1"/>
    <property type="match status" value="1"/>
</dbReference>
<dbReference type="PANTHER" id="PTHR43764:SF1">
    <property type="entry name" value="MOLYBDOPTERIN MOLYBDOTRANSFERASE"/>
    <property type="match status" value="1"/>
</dbReference>
<keyword evidence="6" id="KW-1185">Reference proteome</keyword>
<dbReference type="GO" id="GO:0030170">
    <property type="term" value="F:pyridoxal phosphate binding"/>
    <property type="evidence" value="ECO:0007669"/>
    <property type="project" value="InterPro"/>
</dbReference>
<dbReference type="HOGENOM" id="CLU_077358_3_0_9"/>
<dbReference type="Proteomes" id="UP000000272">
    <property type="component" value="Chromosome"/>
</dbReference>
<dbReference type="eggNOG" id="COG2258">
    <property type="taxonomic scope" value="Bacteria"/>
</dbReference>
<dbReference type="InterPro" id="IPR005302">
    <property type="entry name" value="MoCF_Sase_C"/>
</dbReference>
<dbReference type="SUPFAM" id="SSF53218">
    <property type="entry name" value="Molybdenum cofactor biosynthesis proteins"/>
    <property type="match status" value="1"/>
</dbReference>
<evidence type="ECO:0000313" key="6">
    <source>
        <dbReference type="Proteomes" id="UP000000272"/>
    </source>
</evidence>
<dbReference type="UniPathway" id="UPA00344"/>
<sequence>MGKVVAVCVSEKKGEKKRDVGKAMLIEGFGIEGDAHAGAWHRQVSLLALESIDKMREKGLSVGPGDFAENITTEGIDLSSLPVGTRLRINDVLLEVTQIGKECHERCAIYRQAGDCIMPKEGIFARVLRGGVVSAGDEIEVIPVIRVGILTASDRGAKGEREDLSGKVIEEMMEAVNGRIEEYVMVPDDLEAIKNSLLAMCEKGLDLVLTTGGTGLSPRDNTPEATLAVVEKQVPGIPEAMRQKSLEKTPNAMLSRAVAGIRGRTLIINLPGSPKAVRENLEVVLPALPHAVELLRGRVRDCGRPDRH</sequence>
<dbReference type="Pfam" id="PF03473">
    <property type="entry name" value="MOSC"/>
    <property type="match status" value="1"/>
</dbReference>
<dbReference type="SMART" id="SM00852">
    <property type="entry name" value="MoCF_biosynth"/>
    <property type="match status" value="1"/>
</dbReference>
<protein>
    <submittedName>
        <fullName evidence="5">Molybdenum cofactor synthesis domain protein</fullName>
    </submittedName>
</protein>
<dbReference type="AlphaFoldDB" id="D9S0D1"/>
<dbReference type="Gene3D" id="2.40.33.20">
    <property type="entry name" value="PK beta-barrel domain-like"/>
    <property type="match status" value="1"/>
</dbReference>
<dbReference type="SUPFAM" id="SSF50800">
    <property type="entry name" value="PK beta-barrel domain-like"/>
    <property type="match status" value="1"/>
</dbReference>
<dbReference type="RefSeq" id="WP_013275110.1">
    <property type="nucleotide sequence ID" value="NC_014377.1"/>
</dbReference>
<gene>
    <name evidence="5" type="ordered locus">Toce_0276</name>
</gene>
<accession>D9S0D1</accession>
<dbReference type="InterPro" id="IPR001453">
    <property type="entry name" value="MoaB/Mog_dom"/>
</dbReference>
<evidence type="ECO:0000259" key="4">
    <source>
        <dbReference type="PROSITE" id="PS51340"/>
    </source>
</evidence>